<keyword evidence="5" id="KW-0067">ATP-binding</keyword>
<evidence type="ECO:0000256" key="2">
    <source>
        <dbReference type="ARBA" id="ARBA00022448"/>
    </source>
</evidence>
<feature type="domain" description="ABC transporter" evidence="8">
    <location>
        <begin position="26"/>
        <end position="117"/>
    </location>
</feature>
<proteinExistence type="predicted"/>
<reference evidence="9" key="1">
    <citation type="submission" date="2013-12" db="EMBL/GenBank/DDBJ databases">
        <title>A Varibaculum cambriense genome reconstructed from a premature infant gut community with otherwise low bacterial novelty that shifts toward anaerobic metabolism during the third week of life.</title>
        <authorList>
            <person name="Brown C.T."/>
            <person name="Sharon I."/>
            <person name="Thomas B.C."/>
            <person name="Castelle C.J."/>
            <person name="Morowitz M.J."/>
            <person name="Banfield J.F."/>
        </authorList>
    </citation>
    <scope>NUCLEOTIDE SEQUENCE</scope>
</reference>
<comment type="subcellular location">
    <subcellularLocation>
        <location evidence="1">Cell membrane</location>
        <topology evidence="1">Peripheral membrane protein</topology>
    </subcellularLocation>
</comment>
<keyword evidence="4" id="KW-0547">Nucleotide-binding</keyword>
<sequence length="128" mass="14086">ILPERQAKISIEHVNYYHPKATTPSLENINLDVNEGDFLVVTGPAGCGKSTLCMAMVGAVPKFYGGRLEGMVFVDGHATTQMEIPELANHIGVVLADYDTQLVTMTVREEVAFAMENRGYDRETIKAR</sequence>
<dbReference type="SUPFAM" id="SSF52540">
    <property type="entry name" value="P-loop containing nucleoside triphosphate hydrolases"/>
    <property type="match status" value="1"/>
</dbReference>
<evidence type="ECO:0000256" key="6">
    <source>
        <dbReference type="ARBA" id="ARBA00022967"/>
    </source>
</evidence>
<comment type="caution">
    <text evidence="9">The sequence shown here is derived from an EMBL/GenBank/DDBJ whole genome shotgun (WGS) entry which is preliminary data.</text>
</comment>
<organism evidence="9">
    <name type="scientific">human gut metagenome</name>
    <dbReference type="NCBI Taxonomy" id="408170"/>
    <lineage>
        <taxon>unclassified sequences</taxon>
        <taxon>metagenomes</taxon>
        <taxon>organismal metagenomes</taxon>
    </lineage>
</organism>
<dbReference type="InterPro" id="IPR027417">
    <property type="entry name" value="P-loop_NTPase"/>
</dbReference>
<dbReference type="AlphaFoldDB" id="W1YAU7"/>
<name>W1YAU7_9ZZZZ</name>
<evidence type="ECO:0000313" key="9">
    <source>
        <dbReference type="EMBL" id="ETJ39642.1"/>
    </source>
</evidence>
<evidence type="ECO:0000256" key="5">
    <source>
        <dbReference type="ARBA" id="ARBA00022840"/>
    </source>
</evidence>
<dbReference type="InterPro" id="IPR050095">
    <property type="entry name" value="ECF_ABC_transporter_ATP-bd"/>
</dbReference>
<keyword evidence="2" id="KW-0813">Transport</keyword>
<dbReference type="PANTHER" id="PTHR43553:SF27">
    <property type="entry name" value="ENERGY-COUPLING FACTOR TRANSPORTER ATP-BINDING PROTEIN ECFA2"/>
    <property type="match status" value="1"/>
</dbReference>
<dbReference type="GO" id="GO:0005524">
    <property type="term" value="F:ATP binding"/>
    <property type="evidence" value="ECO:0007669"/>
    <property type="project" value="UniProtKB-KW"/>
</dbReference>
<gene>
    <name evidence="9" type="ORF">Q604_UNBC06487G0001</name>
</gene>
<feature type="non-terminal residue" evidence="9">
    <location>
        <position position="1"/>
    </location>
</feature>
<keyword evidence="7" id="KW-0472">Membrane</keyword>
<protein>
    <submittedName>
        <fullName evidence="9">ABC transporter related protein</fullName>
    </submittedName>
</protein>
<evidence type="ECO:0000256" key="3">
    <source>
        <dbReference type="ARBA" id="ARBA00022475"/>
    </source>
</evidence>
<dbReference type="GO" id="GO:0016887">
    <property type="term" value="F:ATP hydrolysis activity"/>
    <property type="evidence" value="ECO:0007669"/>
    <property type="project" value="InterPro"/>
</dbReference>
<dbReference type="Pfam" id="PF00005">
    <property type="entry name" value="ABC_tran"/>
    <property type="match status" value="1"/>
</dbReference>
<dbReference type="PANTHER" id="PTHR43553">
    <property type="entry name" value="HEAVY METAL TRANSPORTER"/>
    <property type="match status" value="1"/>
</dbReference>
<feature type="non-terminal residue" evidence="9">
    <location>
        <position position="128"/>
    </location>
</feature>
<evidence type="ECO:0000259" key="8">
    <source>
        <dbReference type="Pfam" id="PF00005"/>
    </source>
</evidence>
<keyword evidence="6" id="KW-1278">Translocase</keyword>
<evidence type="ECO:0000256" key="4">
    <source>
        <dbReference type="ARBA" id="ARBA00022741"/>
    </source>
</evidence>
<evidence type="ECO:0000256" key="7">
    <source>
        <dbReference type="ARBA" id="ARBA00023136"/>
    </source>
</evidence>
<dbReference type="EMBL" id="AZMM01006487">
    <property type="protein sequence ID" value="ETJ39642.1"/>
    <property type="molecule type" value="Genomic_DNA"/>
</dbReference>
<accession>W1YAU7</accession>
<evidence type="ECO:0000256" key="1">
    <source>
        <dbReference type="ARBA" id="ARBA00004202"/>
    </source>
</evidence>
<dbReference type="Gene3D" id="3.40.50.300">
    <property type="entry name" value="P-loop containing nucleotide triphosphate hydrolases"/>
    <property type="match status" value="1"/>
</dbReference>
<dbReference type="GO" id="GO:0042626">
    <property type="term" value="F:ATPase-coupled transmembrane transporter activity"/>
    <property type="evidence" value="ECO:0007669"/>
    <property type="project" value="TreeGrafter"/>
</dbReference>
<keyword evidence="3" id="KW-1003">Cell membrane</keyword>
<dbReference type="InterPro" id="IPR003439">
    <property type="entry name" value="ABC_transporter-like_ATP-bd"/>
</dbReference>
<dbReference type="GO" id="GO:0043190">
    <property type="term" value="C:ATP-binding cassette (ABC) transporter complex"/>
    <property type="evidence" value="ECO:0007669"/>
    <property type="project" value="TreeGrafter"/>
</dbReference>